<dbReference type="EMBL" id="WLYL01000049">
    <property type="protein sequence ID" value="MTD12109.1"/>
    <property type="molecule type" value="Genomic_DNA"/>
</dbReference>
<accession>A0A6L6GI49</accession>
<name>A0A6L6GI49_9GAMM</name>
<evidence type="ECO:0000313" key="2">
    <source>
        <dbReference type="Proteomes" id="UP000473854"/>
    </source>
</evidence>
<sequence>MLNQLCRWSFIKWLCVSRVLVAIHYYGQGYRFDYRKNKKLAKPEKNQRWIRVNGDYILINTVNHRILRVVPG</sequence>
<dbReference type="Pfam" id="PF11776">
    <property type="entry name" value="RcnB"/>
    <property type="match status" value="1"/>
</dbReference>
<dbReference type="AlphaFoldDB" id="A0A6L6GI49"/>
<dbReference type="Proteomes" id="UP000473854">
    <property type="component" value="Unassembled WGS sequence"/>
</dbReference>
<gene>
    <name evidence="1" type="ORF">GIX10_11900</name>
</gene>
<comment type="caution">
    <text evidence="1">The sequence shown here is derived from an EMBL/GenBank/DDBJ whole genome shotgun (WGS) entry which is preliminary data.</text>
</comment>
<evidence type="ECO:0000313" key="1">
    <source>
        <dbReference type="EMBL" id="MTD12109.1"/>
    </source>
</evidence>
<proteinExistence type="predicted"/>
<evidence type="ECO:0008006" key="3">
    <source>
        <dbReference type="Google" id="ProtNLM"/>
    </source>
</evidence>
<dbReference type="InterPro" id="IPR024572">
    <property type="entry name" value="RcnB"/>
</dbReference>
<dbReference type="Gene3D" id="3.10.450.160">
    <property type="entry name" value="inner membrane protein cigr"/>
    <property type="match status" value="1"/>
</dbReference>
<organism evidence="1 2">
    <name type="scientific">Acinetobacter faecalis</name>
    <dbReference type="NCBI Taxonomy" id="2665161"/>
    <lineage>
        <taxon>Bacteria</taxon>
        <taxon>Pseudomonadati</taxon>
        <taxon>Pseudomonadota</taxon>
        <taxon>Gammaproteobacteria</taxon>
        <taxon>Moraxellales</taxon>
        <taxon>Moraxellaceae</taxon>
        <taxon>Acinetobacter</taxon>
    </lineage>
</organism>
<reference evidence="1 2" key="1">
    <citation type="submission" date="2019-11" db="EMBL/GenBank/DDBJ databases">
        <authorList>
            <person name="An D."/>
        </authorList>
    </citation>
    <scope>NUCLEOTIDE SEQUENCE [LARGE SCALE GENOMIC DNA]</scope>
    <source>
        <strain evidence="1 2">YIM 103518</strain>
    </source>
</reference>
<protein>
    <recommendedName>
        <fullName evidence="3">RcnB family protein</fullName>
    </recommendedName>
</protein>